<protein>
    <submittedName>
        <fullName evidence="2">Pimeloyl-ACP methyl ester carboxylesterase</fullName>
    </submittedName>
</protein>
<evidence type="ECO:0000313" key="2">
    <source>
        <dbReference type="EMBL" id="TQL47146.1"/>
    </source>
</evidence>
<dbReference type="InterPro" id="IPR029058">
    <property type="entry name" value="AB_hydrolase_fold"/>
</dbReference>
<name>A0A542YGF9_9MICO</name>
<dbReference type="Pfam" id="PF12697">
    <property type="entry name" value="Abhydrolase_6"/>
    <property type="match status" value="1"/>
</dbReference>
<dbReference type="PANTHER" id="PTHR43798">
    <property type="entry name" value="MONOACYLGLYCEROL LIPASE"/>
    <property type="match status" value="1"/>
</dbReference>
<dbReference type="OrthoDB" id="3519228at2"/>
<evidence type="ECO:0000313" key="3">
    <source>
        <dbReference type="Proteomes" id="UP000317998"/>
    </source>
</evidence>
<proteinExistence type="predicted"/>
<feature type="domain" description="AB hydrolase-1" evidence="1">
    <location>
        <begin position="15"/>
        <end position="238"/>
    </location>
</feature>
<dbReference type="Proteomes" id="UP000317998">
    <property type="component" value="Unassembled WGS sequence"/>
</dbReference>
<gene>
    <name evidence="2" type="ORF">FB562_0194</name>
</gene>
<comment type="caution">
    <text evidence="2">The sequence shown here is derived from an EMBL/GenBank/DDBJ whole genome shotgun (WGS) entry which is preliminary data.</text>
</comment>
<sequence>MHVLEAHDDADTSTLFLHGGNVAGWMWTEQVSGLPEHHCLVPDLPGFGASADLDWTSLADVADRLAELVRRRARGGRAHIVGLSLGAVIGTVLTARHPDVVRSAMLTGATLTGVTGATRTFGLLQLKVWEKRWYWAAQARTFQMPADTVDVFIETGMGIRRATAEAMMRELYDGVAASELDGLRGVRMPILALAGEREPRLAHNDLAELVSRSELVTARVVPGMHHAWNAENPELFNAVMREWLLDGRVHPELLAP</sequence>
<reference evidence="2 3" key="1">
    <citation type="submission" date="2019-06" db="EMBL/GenBank/DDBJ databases">
        <title>Sequencing the genomes of 1000 actinobacteria strains.</title>
        <authorList>
            <person name="Klenk H.-P."/>
        </authorList>
    </citation>
    <scope>NUCLEOTIDE SEQUENCE [LARGE SCALE GENOMIC DNA]</scope>
    <source>
        <strain evidence="2 3">DSM 26477</strain>
    </source>
</reference>
<keyword evidence="3" id="KW-1185">Reference proteome</keyword>
<dbReference type="AlphaFoldDB" id="A0A542YGF9"/>
<dbReference type="Gene3D" id="3.40.50.1820">
    <property type="entry name" value="alpha/beta hydrolase"/>
    <property type="match status" value="1"/>
</dbReference>
<dbReference type="SUPFAM" id="SSF53474">
    <property type="entry name" value="alpha/beta-Hydrolases"/>
    <property type="match status" value="1"/>
</dbReference>
<accession>A0A542YGF9</accession>
<dbReference type="EMBL" id="VFOM01000001">
    <property type="protein sequence ID" value="TQL47146.1"/>
    <property type="molecule type" value="Genomic_DNA"/>
</dbReference>
<dbReference type="GO" id="GO:0003824">
    <property type="term" value="F:catalytic activity"/>
    <property type="evidence" value="ECO:0007669"/>
    <property type="project" value="UniProtKB-ARBA"/>
</dbReference>
<dbReference type="InterPro" id="IPR000073">
    <property type="entry name" value="AB_hydrolase_1"/>
</dbReference>
<evidence type="ECO:0000259" key="1">
    <source>
        <dbReference type="Pfam" id="PF12697"/>
    </source>
</evidence>
<dbReference type="InterPro" id="IPR050266">
    <property type="entry name" value="AB_hydrolase_sf"/>
</dbReference>
<organism evidence="2 3">
    <name type="scientific">Homoserinimonas aerilata</name>
    <dbReference type="NCBI Taxonomy" id="1162970"/>
    <lineage>
        <taxon>Bacteria</taxon>
        <taxon>Bacillati</taxon>
        <taxon>Actinomycetota</taxon>
        <taxon>Actinomycetes</taxon>
        <taxon>Micrococcales</taxon>
        <taxon>Microbacteriaceae</taxon>
        <taxon>Homoserinimonas</taxon>
    </lineage>
</organism>
<dbReference type="RefSeq" id="WP_141879431.1">
    <property type="nucleotide sequence ID" value="NZ_VFOM01000001.1"/>
</dbReference>